<dbReference type="InterPro" id="IPR026850">
    <property type="entry name" value="FANCL_C"/>
</dbReference>
<dbReference type="EMBL" id="JAAAIP010000050">
    <property type="protein sequence ID" value="KAG0327689.1"/>
    <property type="molecule type" value="Genomic_DNA"/>
</dbReference>
<accession>A0A9P6RWQ6</accession>
<evidence type="ECO:0000259" key="2">
    <source>
        <dbReference type="PROSITE" id="PS50089"/>
    </source>
</evidence>
<evidence type="ECO:0000313" key="3">
    <source>
        <dbReference type="EMBL" id="KAG0327689.1"/>
    </source>
</evidence>
<sequence length="379" mass="42995">MDRELEVCIEIASSDSNRSGIESKPEFKTVVQRVLTGNLGCVFGTDELKEILVGSKLQLQQKMLEASDMPSFLIELVDTLEGILSSKSTNIDFQERSVSYWSQIMEQLDALGWEMITDLNADLSKVQIELSDASQRKHMLVVRFPQGFPAVPPTVEPLETPACNSEHSSLSQQLNSNALPFGQQPGLQSVIRHAEKQLEFFKEFWDVMQDIDEHTWVIDPEKPTRADRMRRCALGNHCSIQMNIDPLFPRSMPDTRLFGPANSIDPMRSKLYQNAALWDESKLPRENLEILLELPNGFPSPVNVSKDDINIECGICYSFRFDGQVPDQLCSHSKCQQPFHRVCLYEWLRSIPNTRQSFNTLFGACPYCSETITTTAPKQ</sequence>
<dbReference type="Gene3D" id="3.10.110.20">
    <property type="entry name" value="RWD domain-like"/>
    <property type="match status" value="1"/>
</dbReference>
<dbReference type="GO" id="GO:0036297">
    <property type="term" value="P:interstrand cross-link repair"/>
    <property type="evidence" value="ECO:0007669"/>
    <property type="project" value="InterPro"/>
</dbReference>
<name>A0A9P6RWQ6_9FUNG</name>
<dbReference type="Gene3D" id="3.10.110.10">
    <property type="entry name" value="Ubiquitin Conjugating Enzyme"/>
    <property type="match status" value="1"/>
</dbReference>
<evidence type="ECO:0000313" key="4">
    <source>
        <dbReference type="Proteomes" id="UP000738325"/>
    </source>
</evidence>
<dbReference type="Pfam" id="PF18891">
    <property type="entry name" value="FANCL_d3"/>
    <property type="match status" value="1"/>
</dbReference>
<dbReference type="InterPro" id="IPR044037">
    <property type="entry name" value="FANCL_d3"/>
</dbReference>
<keyword evidence="1" id="KW-0863">Zinc-finger</keyword>
<dbReference type="GO" id="GO:0008270">
    <property type="term" value="F:zinc ion binding"/>
    <property type="evidence" value="ECO:0007669"/>
    <property type="project" value="UniProtKB-KW"/>
</dbReference>
<gene>
    <name evidence="3" type="ORF">BGZ99_007119</name>
</gene>
<dbReference type="Gene3D" id="3.30.40.10">
    <property type="entry name" value="Zinc/RING finger domain, C3HC4 (zinc finger)"/>
    <property type="match status" value="1"/>
</dbReference>
<dbReference type="InterPro" id="IPR043003">
    <property type="entry name" value="FANCL_d3_sf"/>
</dbReference>
<dbReference type="GO" id="GO:0006513">
    <property type="term" value="P:protein monoubiquitination"/>
    <property type="evidence" value="ECO:0007669"/>
    <property type="project" value="TreeGrafter"/>
</dbReference>
<evidence type="ECO:0000256" key="1">
    <source>
        <dbReference type="PROSITE-ProRule" id="PRU00175"/>
    </source>
</evidence>
<dbReference type="InterPro" id="IPR043898">
    <property type="entry name" value="FANCL_d2"/>
</dbReference>
<dbReference type="AlphaFoldDB" id="A0A9P6RWQ6"/>
<dbReference type="InterPro" id="IPR016135">
    <property type="entry name" value="UBQ-conjugating_enzyme/RWD"/>
</dbReference>
<keyword evidence="1" id="KW-0479">Metal-binding</keyword>
<dbReference type="PROSITE" id="PS50089">
    <property type="entry name" value="ZF_RING_2"/>
    <property type="match status" value="1"/>
</dbReference>
<dbReference type="OrthoDB" id="10263265at2759"/>
<feature type="domain" description="RING-type" evidence="2">
    <location>
        <begin position="313"/>
        <end position="369"/>
    </location>
</feature>
<comment type="caution">
    <text evidence="3">The sequence shown here is derived from an EMBL/GenBank/DDBJ whole genome shotgun (WGS) entry which is preliminary data.</text>
</comment>
<keyword evidence="1" id="KW-0862">Zinc</keyword>
<organism evidence="3 4">
    <name type="scientific">Dissophora globulifera</name>
    <dbReference type="NCBI Taxonomy" id="979702"/>
    <lineage>
        <taxon>Eukaryota</taxon>
        <taxon>Fungi</taxon>
        <taxon>Fungi incertae sedis</taxon>
        <taxon>Mucoromycota</taxon>
        <taxon>Mortierellomycotina</taxon>
        <taxon>Mortierellomycetes</taxon>
        <taxon>Mortierellales</taxon>
        <taxon>Mortierellaceae</taxon>
        <taxon>Dissophora</taxon>
    </lineage>
</organism>
<dbReference type="GO" id="GO:0061630">
    <property type="term" value="F:ubiquitin protein ligase activity"/>
    <property type="evidence" value="ECO:0007669"/>
    <property type="project" value="TreeGrafter"/>
</dbReference>
<dbReference type="Pfam" id="PF18890">
    <property type="entry name" value="FANCL_d2"/>
    <property type="match status" value="1"/>
</dbReference>
<keyword evidence="4" id="KW-1185">Reference proteome</keyword>
<dbReference type="SUPFAM" id="SSF57850">
    <property type="entry name" value="RING/U-box"/>
    <property type="match status" value="1"/>
</dbReference>
<dbReference type="CDD" id="cd23832">
    <property type="entry name" value="DRWD-C_FANCL"/>
    <property type="match status" value="1"/>
</dbReference>
<proteinExistence type="predicted"/>
<reference evidence="3" key="1">
    <citation type="journal article" date="2020" name="Fungal Divers.">
        <title>Resolving the Mortierellaceae phylogeny through synthesis of multi-gene phylogenetics and phylogenomics.</title>
        <authorList>
            <person name="Vandepol N."/>
            <person name="Liber J."/>
            <person name="Desiro A."/>
            <person name="Na H."/>
            <person name="Kennedy M."/>
            <person name="Barry K."/>
            <person name="Grigoriev I.V."/>
            <person name="Miller A.N."/>
            <person name="O'Donnell K."/>
            <person name="Stajich J.E."/>
            <person name="Bonito G."/>
        </authorList>
    </citation>
    <scope>NUCLEOTIDE SEQUENCE</scope>
    <source>
        <strain evidence="3">REB-010B</strain>
    </source>
</reference>
<protein>
    <recommendedName>
        <fullName evidence="2">RING-type domain-containing protein</fullName>
    </recommendedName>
</protein>
<dbReference type="GO" id="GO:0043240">
    <property type="term" value="C:Fanconi anaemia nuclear complex"/>
    <property type="evidence" value="ECO:0007669"/>
    <property type="project" value="InterPro"/>
</dbReference>
<dbReference type="InterPro" id="IPR013083">
    <property type="entry name" value="Znf_RING/FYVE/PHD"/>
</dbReference>
<dbReference type="Proteomes" id="UP000738325">
    <property type="component" value="Unassembled WGS sequence"/>
</dbReference>
<dbReference type="PANTHER" id="PTHR13206">
    <property type="entry name" value="UBIQUITIN LIGASE PROTEIN PHF9 FANCONI ANEMIA GROUP L PROTEIN"/>
    <property type="match status" value="1"/>
</dbReference>
<dbReference type="CDD" id="cd16490">
    <property type="entry name" value="RING-CH-C4HC3_FANCL"/>
    <property type="match status" value="1"/>
</dbReference>
<dbReference type="PANTHER" id="PTHR13206:SF0">
    <property type="entry name" value="E3 UBIQUITIN-PROTEIN LIGASE FANCL"/>
    <property type="match status" value="1"/>
</dbReference>
<dbReference type="InterPro" id="IPR001841">
    <property type="entry name" value="Znf_RING"/>
</dbReference>
<dbReference type="Pfam" id="PF11793">
    <property type="entry name" value="FANCL_C"/>
    <property type="match status" value="1"/>
</dbReference>
<dbReference type="SMART" id="SM01197">
    <property type="entry name" value="FANCL_C"/>
    <property type="match status" value="1"/>
</dbReference>
<dbReference type="CDD" id="cd23831">
    <property type="entry name" value="DRWD-N_FANCL"/>
    <property type="match status" value="1"/>
</dbReference>
<dbReference type="InterPro" id="IPR026848">
    <property type="entry name" value="Fancl"/>
</dbReference>